<name>A0A9W9GBA1_9EURO</name>
<feature type="compositionally biased region" description="Low complexity" evidence="1">
    <location>
        <begin position="1043"/>
        <end position="1065"/>
    </location>
</feature>
<feature type="compositionally biased region" description="Basic and acidic residues" evidence="1">
    <location>
        <begin position="1"/>
        <end position="16"/>
    </location>
</feature>
<feature type="compositionally biased region" description="Polar residues" evidence="1">
    <location>
        <begin position="781"/>
        <end position="794"/>
    </location>
</feature>
<feature type="compositionally biased region" description="Polar residues" evidence="1">
    <location>
        <begin position="189"/>
        <end position="212"/>
    </location>
</feature>
<feature type="compositionally biased region" description="Polar residues" evidence="1">
    <location>
        <begin position="431"/>
        <end position="443"/>
    </location>
</feature>
<feature type="compositionally biased region" description="Polar residues" evidence="1">
    <location>
        <begin position="804"/>
        <end position="814"/>
    </location>
</feature>
<sequence length="1233" mass="126530">MSKRIAEGPQGSKDDINPFGMSTPEEKPQRATAAQLASRKIKDVRKRPRGTTPNAGMAAPAPSGGAFSSLSAAPAFSSPGFTAPSTQSTGFGFGQSQSFPGGTTTPSQPTQADSAPFSFGGGGGGQPNFSFSGFGTSSSAPASNPFATNSFGADNSAPSQPAQTPGFSFGGFGDAKSTPQTQPPPFSFGGQQTANTSTGLNLFGQSATNNIGANPAADSMQMSPDAKPKGPTSTSTSSFQSRNIFGDSAASNLFSSKPTPTSTSANPFGNLTASANTDKASSDKPEGFAAKPTFASQAPLASAPAQPFGSLFGSSSPAPPATSETDKTKAAQPAASTSFSFSPVTSKPAESEKANESQEATQTKSFGSLFGATPAFSSASQPEKVNGTSSAPMNLFSPKPAEQSSFNPFAPKQAAEKDTASSASPQPSSSLFGASSPAPQATPSVFAPKPSTEAAPQSNLFSPKPPASEPAATNQNVFAGLSAFKPAAEQANSSSLFAPKSTTSEPPAASAQPVFNMFGQKSVTEPVTAQSSDPQPPKSLFGTPSETPKASETPQTLGNLASSSTAGGNLFSPKPASKPASTPPVEPSSSNPFSGLSGSTPTSTASTPKPPQPKPSQNYPDSSAIPVPDFGRDISEGAKGQAELLWKLRSLDVAFKQKITELEPGEYLFDDLLIFYLKARASLGFPVKSRKTKSDAKVQTPQQKKPSEKFVDTNGTTGSATSNIFAKSFSSPSSASAKENGVSTTPQKPSSLSFFGNSASTGAPTTNGSSPAPALAGNMFSKAQTTNTSDSSSAPVAPKATGNIFANSQTSKASESAPPAVPKFGNGAASGGNFMAQFAKNVEKSAAEEKAKRKAEDFDSDEDDEAEWERRDAAEQEKKRAKLQTAVTKKAIWVEGEGFKLVDVTDAPASSPAEKSPVDAPSPAPSSSASIFESANRPLANSENIFGRLSATPQPTDDDASDDEAKSTSPKRVAEGDDGDSSDFAAALRKSKRTKPSEPETTKSSLDTPIPAPTAEAGRSLFARVESPAPSQDSSATPKANPFASLGASSPFGAASAPAPTSTLFGATDNTWKPNSPIKFSGVSTPASTSAPTPSGGETSGNVTESNDDDAAPGAVFNLAEDAGGEAGEESVYKCRARAFMLTKDKGWASQGTGYANLLVNESGRARIVIRSDPSGSIILNTLLKKDIEYERTAKASIQFYVIKPDGSIEQWAIRVKAEIMQAFHDKIQEIKN</sequence>
<feature type="compositionally biased region" description="Low complexity" evidence="1">
    <location>
        <begin position="587"/>
        <end position="607"/>
    </location>
</feature>
<feature type="compositionally biased region" description="Basic and acidic residues" evidence="1">
    <location>
        <begin position="841"/>
        <end position="857"/>
    </location>
</feature>
<comment type="caution">
    <text evidence="3">The sequence shown here is derived from an EMBL/GenBank/DDBJ whole genome shotgun (WGS) entry which is preliminary data.</text>
</comment>
<protein>
    <recommendedName>
        <fullName evidence="2">RanBD1 domain-containing protein</fullName>
    </recommendedName>
</protein>
<feature type="compositionally biased region" description="Polar residues" evidence="1">
    <location>
        <begin position="490"/>
        <end position="505"/>
    </location>
</feature>
<feature type="compositionally biased region" description="Low complexity" evidence="1">
    <location>
        <begin position="1081"/>
        <end position="1097"/>
    </location>
</feature>
<feature type="compositionally biased region" description="Polar residues" evidence="1">
    <location>
        <begin position="140"/>
        <end position="166"/>
    </location>
</feature>
<dbReference type="SUPFAM" id="SSF50729">
    <property type="entry name" value="PH domain-like"/>
    <property type="match status" value="1"/>
</dbReference>
<feature type="compositionally biased region" description="Low complexity" evidence="1">
    <location>
        <begin position="127"/>
        <end position="139"/>
    </location>
</feature>
<feature type="region of interest" description="Disordered" evidence="1">
    <location>
        <begin position="688"/>
        <end position="716"/>
    </location>
</feature>
<evidence type="ECO:0000256" key="1">
    <source>
        <dbReference type="SAM" id="MobiDB-lite"/>
    </source>
</evidence>
<feature type="compositionally biased region" description="Polar residues" evidence="1">
    <location>
        <begin position="239"/>
        <end position="279"/>
    </location>
</feature>
<feature type="compositionally biased region" description="Polar residues" evidence="1">
    <location>
        <begin position="1029"/>
        <end position="1038"/>
    </location>
</feature>
<dbReference type="EMBL" id="JAPQKH010000001">
    <property type="protein sequence ID" value="KAJ5115678.1"/>
    <property type="molecule type" value="Genomic_DNA"/>
</dbReference>
<dbReference type="InterPro" id="IPR053074">
    <property type="entry name" value="NPC_Nucleoporin"/>
</dbReference>
<dbReference type="SMART" id="SM00160">
    <property type="entry name" value="RanBD"/>
    <property type="match status" value="1"/>
</dbReference>
<feature type="region of interest" description="Disordered" evidence="1">
    <location>
        <begin position="488"/>
        <end position="635"/>
    </location>
</feature>
<feature type="region of interest" description="Disordered" evidence="1">
    <location>
        <begin position="901"/>
        <end position="1113"/>
    </location>
</feature>
<reference evidence="3" key="1">
    <citation type="submission" date="2022-11" db="EMBL/GenBank/DDBJ databases">
        <authorList>
            <person name="Petersen C."/>
        </authorList>
    </citation>
    <scope>NUCLEOTIDE SEQUENCE</scope>
    <source>
        <strain evidence="3">IBT 30069</strain>
    </source>
</reference>
<organism evidence="3 4">
    <name type="scientific">Penicillium angulare</name>
    <dbReference type="NCBI Taxonomy" id="116970"/>
    <lineage>
        <taxon>Eukaryota</taxon>
        <taxon>Fungi</taxon>
        <taxon>Dikarya</taxon>
        <taxon>Ascomycota</taxon>
        <taxon>Pezizomycotina</taxon>
        <taxon>Eurotiomycetes</taxon>
        <taxon>Eurotiomycetidae</taxon>
        <taxon>Eurotiales</taxon>
        <taxon>Aspergillaceae</taxon>
        <taxon>Penicillium</taxon>
    </lineage>
</organism>
<feature type="compositionally biased region" description="Acidic residues" evidence="1">
    <location>
        <begin position="858"/>
        <end position="867"/>
    </location>
</feature>
<evidence type="ECO:0000313" key="4">
    <source>
        <dbReference type="Proteomes" id="UP001149165"/>
    </source>
</evidence>
<dbReference type="CDD" id="cd13170">
    <property type="entry name" value="RanBD_NUP50"/>
    <property type="match status" value="1"/>
</dbReference>
<feature type="compositionally biased region" description="Polar residues" evidence="1">
    <location>
        <begin position="357"/>
        <end position="366"/>
    </location>
</feature>
<reference evidence="3" key="2">
    <citation type="journal article" date="2023" name="IMA Fungus">
        <title>Comparative genomic study of the Penicillium genus elucidates a diverse pangenome and 15 lateral gene transfer events.</title>
        <authorList>
            <person name="Petersen C."/>
            <person name="Sorensen T."/>
            <person name="Nielsen M.R."/>
            <person name="Sondergaard T.E."/>
            <person name="Sorensen J.L."/>
            <person name="Fitzpatrick D.A."/>
            <person name="Frisvad J.C."/>
            <person name="Nielsen K.L."/>
        </authorList>
    </citation>
    <scope>NUCLEOTIDE SEQUENCE</scope>
    <source>
        <strain evidence="3">IBT 30069</strain>
    </source>
</reference>
<evidence type="ECO:0000313" key="3">
    <source>
        <dbReference type="EMBL" id="KAJ5115678.1"/>
    </source>
</evidence>
<feature type="compositionally biased region" description="Polar residues" evidence="1">
    <location>
        <begin position="375"/>
        <end position="392"/>
    </location>
</feature>
<dbReference type="Proteomes" id="UP001149165">
    <property type="component" value="Unassembled WGS sequence"/>
</dbReference>
<feature type="domain" description="RanBD1" evidence="2">
    <location>
        <begin position="1118"/>
        <end position="1191"/>
    </location>
</feature>
<dbReference type="PANTHER" id="PTHR38697">
    <property type="entry name" value="NUCLEAR PORE COMPLEX PROTEIN SIMILAR TO S. CEREVISIAE NUP2 (EUROFUNG)"/>
    <property type="match status" value="1"/>
</dbReference>
<dbReference type="InterPro" id="IPR000156">
    <property type="entry name" value="Ran_bind_dom"/>
</dbReference>
<feature type="compositionally biased region" description="Polar residues" evidence="1">
    <location>
        <begin position="741"/>
        <end position="770"/>
    </location>
</feature>
<feature type="region of interest" description="Disordered" evidence="1">
    <location>
        <begin position="732"/>
        <end position="885"/>
    </location>
</feature>
<proteinExistence type="predicted"/>
<keyword evidence="4" id="KW-1185">Reference proteome</keyword>
<dbReference type="PROSITE" id="PS50196">
    <property type="entry name" value="RANBD1"/>
    <property type="match status" value="1"/>
</dbReference>
<feature type="compositionally biased region" description="Basic and acidic residues" evidence="1">
    <location>
        <begin position="868"/>
        <end position="878"/>
    </location>
</feature>
<feature type="region of interest" description="Disordered" evidence="1">
    <location>
        <begin position="1"/>
        <end position="474"/>
    </location>
</feature>
<feature type="compositionally biased region" description="Low complexity" evidence="1">
    <location>
        <begin position="55"/>
        <end position="111"/>
    </location>
</feature>
<gene>
    <name evidence="3" type="ORF">N7456_000026</name>
</gene>
<dbReference type="OrthoDB" id="185618at2759"/>
<feature type="compositionally biased region" description="Low complexity" evidence="1">
    <location>
        <begin position="420"/>
        <end position="430"/>
    </location>
</feature>
<evidence type="ECO:0000259" key="2">
    <source>
        <dbReference type="PROSITE" id="PS50196"/>
    </source>
</evidence>
<dbReference type="PANTHER" id="PTHR38697:SF1">
    <property type="entry name" value="NUCLEAR PORE COMPLEX PROTEIN SIMILAR TO S. CEREVISIAE NUP2 (EUROFUNG)"/>
    <property type="match status" value="1"/>
</dbReference>
<feature type="compositionally biased region" description="Low complexity" evidence="1">
    <location>
        <begin position="295"/>
        <end position="307"/>
    </location>
</feature>
<dbReference type="Pfam" id="PF00638">
    <property type="entry name" value="Ran_BP1"/>
    <property type="match status" value="1"/>
</dbReference>
<dbReference type="InterPro" id="IPR011993">
    <property type="entry name" value="PH-like_dom_sf"/>
</dbReference>
<dbReference type="AlphaFoldDB" id="A0A9W9GBA1"/>
<feature type="compositionally biased region" description="Polar residues" evidence="1">
    <location>
        <begin position="542"/>
        <end position="567"/>
    </location>
</feature>
<dbReference type="Gene3D" id="2.30.29.30">
    <property type="entry name" value="Pleckstrin-homology domain (PH domain)/Phosphotyrosine-binding domain (PTB)"/>
    <property type="match status" value="1"/>
</dbReference>
<feature type="compositionally biased region" description="Polar residues" evidence="1">
    <location>
        <begin position="519"/>
        <end position="533"/>
    </location>
</feature>
<accession>A0A9W9GBA1</accession>
<feature type="compositionally biased region" description="Polar residues" evidence="1">
    <location>
        <begin position="334"/>
        <end position="345"/>
    </location>
</feature>